<dbReference type="AlphaFoldDB" id="A0AAJ2MKI0"/>
<evidence type="ECO:0000313" key="1">
    <source>
        <dbReference type="EMBL" id="MDT2401235.1"/>
    </source>
</evidence>
<protein>
    <submittedName>
        <fullName evidence="1">Uncharacterized protein</fullName>
    </submittedName>
</protein>
<proteinExistence type="predicted"/>
<organism evidence="1 3">
    <name type="scientific">Enterococcus avium</name>
    <name type="common">Streptococcus avium</name>
    <dbReference type="NCBI Taxonomy" id="33945"/>
    <lineage>
        <taxon>Bacteria</taxon>
        <taxon>Bacillati</taxon>
        <taxon>Bacillota</taxon>
        <taxon>Bacilli</taxon>
        <taxon>Lactobacillales</taxon>
        <taxon>Enterococcaceae</taxon>
        <taxon>Enterococcus</taxon>
    </lineage>
</organism>
<comment type="caution">
    <text evidence="1">The sequence shown here is derived from an EMBL/GenBank/DDBJ whole genome shotgun (WGS) entry which is preliminary data.</text>
</comment>
<sequence>MEDALHEKGLLSFFKENLIVATHLIQTNNLIVEIDADVLDAAFYFLKE</sequence>
<accession>A0AAJ2MKI0</accession>
<dbReference type="RefSeq" id="WP_164872473.1">
    <property type="nucleotide sequence ID" value="NZ_JADPDV010000006.1"/>
</dbReference>
<evidence type="ECO:0000313" key="3">
    <source>
        <dbReference type="Proteomes" id="UP001260773"/>
    </source>
</evidence>
<reference evidence="1 4" key="1">
    <citation type="submission" date="2023-03" db="EMBL/GenBank/DDBJ databases">
        <authorList>
            <person name="Shen W."/>
            <person name="Cai J."/>
        </authorList>
    </citation>
    <scope>NUCLEOTIDE SEQUENCE</scope>
    <source>
        <strain evidence="1">P33-2</strain>
        <strain evidence="2 4">Y2</strain>
    </source>
</reference>
<dbReference type="Proteomes" id="UP001260773">
    <property type="component" value="Unassembled WGS sequence"/>
</dbReference>
<evidence type="ECO:0000313" key="2">
    <source>
        <dbReference type="EMBL" id="MDT2516404.1"/>
    </source>
</evidence>
<dbReference type="Proteomes" id="UP001264335">
    <property type="component" value="Unassembled WGS sequence"/>
</dbReference>
<dbReference type="EMBL" id="JARPWY010000080">
    <property type="protein sequence ID" value="MDT2516404.1"/>
    <property type="molecule type" value="Genomic_DNA"/>
</dbReference>
<name>A0AAJ2MKI0_ENTAV</name>
<gene>
    <name evidence="1" type="ORF">P7D43_02535</name>
    <name evidence="2" type="ORF">P7D79_19440</name>
</gene>
<evidence type="ECO:0000313" key="4">
    <source>
        <dbReference type="Proteomes" id="UP001264335"/>
    </source>
</evidence>
<dbReference type="EMBL" id="JARPWH010000004">
    <property type="protein sequence ID" value="MDT2401235.1"/>
    <property type="molecule type" value="Genomic_DNA"/>
</dbReference>